<evidence type="ECO:0000256" key="3">
    <source>
        <dbReference type="RuleBase" id="RU366054"/>
    </source>
</evidence>
<evidence type="ECO:0000313" key="5">
    <source>
        <dbReference type="EMBL" id="KAK1368285.1"/>
    </source>
</evidence>
<reference evidence="5" key="1">
    <citation type="submission" date="2023-02" db="EMBL/GenBank/DDBJ databases">
        <title>Genome of toxic invasive species Heracleum sosnowskyi carries increased number of genes despite the absence of recent whole-genome duplications.</title>
        <authorList>
            <person name="Schelkunov M."/>
            <person name="Shtratnikova V."/>
            <person name="Makarenko M."/>
            <person name="Klepikova A."/>
            <person name="Omelchenko D."/>
            <person name="Novikova G."/>
            <person name="Obukhova E."/>
            <person name="Bogdanov V."/>
            <person name="Penin A."/>
            <person name="Logacheva M."/>
        </authorList>
    </citation>
    <scope>NUCLEOTIDE SEQUENCE</scope>
    <source>
        <strain evidence="5">Hsosn_3</strain>
        <tissue evidence="5">Leaf</tissue>
    </source>
</reference>
<dbReference type="SUPFAM" id="SSF117892">
    <property type="entry name" value="Band 7/SPFH domain"/>
    <property type="match status" value="1"/>
</dbReference>
<evidence type="ECO:0000256" key="1">
    <source>
        <dbReference type="ARBA" id="ARBA00007161"/>
    </source>
</evidence>
<dbReference type="Gene3D" id="3.30.479.30">
    <property type="entry name" value="Band 7 domain"/>
    <property type="match status" value="1"/>
</dbReference>
<protein>
    <recommendedName>
        <fullName evidence="3">Flotillin-like</fullName>
    </recommendedName>
</protein>
<dbReference type="CDD" id="cd03399">
    <property type="entry name" value="SPFH_flotillin"/>
    <property type="match status" value="1"/>
</dbReference>
<feature type="domain" description="Band 7" evidence="4">
    <location>
        <begin position="21"/>
        <end position="184"/>
    </location>
</feature>
<evidence type="ECO:0000313" key="6">
    <source>
        <dbReference type="Proteomes" id="UP001237642"/>
    </source>
</evidence>
<comment type="similarity">
    <text evidence="1 3">Belongs to the band 7/mec-2 family. Flotillin subfamily.</text>
</comment>
<dbReference type="GO" id="GO:0005901">
    <property type="term" value="C:caveola"/>
    <property type="evidence" value="ECO:0007669"/>
    <property type="project" value="UniProtKB-SubCell"/>
</dbReference>
<dbReference type="InterPro" id="IPR036013">
    <property type="entry name" value="Band_7/SPFH_dom_sf"/>
</dbReference>
<keyword evidence="2 3" id="KW-0472">Membrane</keyword>
<dbReference type="PANTHER" id="PTHR13806:SF37">
    <property type="entry name" value="FLOTILLIN-LIKE"/>
    <property type="match status" value="1"/>
</dbReference>
<evidence type="ECO:0000256" key="2">
    <source>
        <dbReference type="ARBA" id="ARBA00023136"/>
    </source>
</evidence>
<organism evidence="5 6">
    <name type="scientific">Heracleum sosnowskyi</name>
    <dbReference type="NCBI Taxonomy" id="360622"/>
    <lineage>
        <taxon>Eukaryota</taxon>
        <taxon>Viridiplantae</taxon>
        <taxon>Streptophyta</taxon>
        <taxon>Embryophyta</taxon>
        <taxon>Tracheophyta</taxon>
        <taxon>Spermatophyta</taxon>
        <taxon>Magnoliopsida</taxon>
        <taxon>eudicotyledons</taxon>
        <taxon>Gunneridae</taxon>
        <taxon>Pentapetalae</taxon>
        <taxon>asterids</taxon>
        <taxon>campanulids</taxon>
        <taxon>Apiales</taxon>
        <taxon>Apiaceae</taxon>
        <taxon>Apioideae</taxon>
        <taxon>apioid superclade</taxon>
        <taxon>Tordylieae</taxon>
        <taxon>Tordyliinae</taxon>
        <taxon>Heracleum</taxon>
    </lineage>
</organism>
<name>A0AAD8HJ58_9APIA</name>
<proteinExistence type="inferred from homology"/>
<gene>
    <name evidence="5" type="ORF">POM88_034377</name>
</gene>
<comment type="subcellular location">
    <subcellularLocation>
        <location evidence="3">Cell membrane</location>
        <topology evidence="3">Lipid-anchor</topology>
    </subcellularLocation>
    <subcellularLocation>
        <location evidence="3">Membrane</location>
        <location evidence="3">Caveola</location>
    </subcellularLocation>
</comment>
<sequence>MYKVAGPSEYLAITGLFIHDVQLAKKKYVYPFQKCVKFDISPVNYNFNVQAMSAEKLPFVLPAVFTIGPRVDDHDSLMLYAKLVSSHDRHSNHVNDLVMGVIEGETRVLAASMTMDEIFRGTKQFKQQVFDQVQLELNQFGLLIYNANVKQLVDVPGHEYFSYLGQKTQMEAANQAKVDVSEAKMKGEIGAKEREGLTLQNAAKVDAESKIMATRRQGEGNKEEIRIKTEVQIYKNQRDAEVEQANAELAKKKAMWSQSAKMAQVEAQMAVSMREATLQMEVEKQNALTMTEKLRAQDLSKANIDYDIQVQETNTKLYAKQKAAEAVLFEAQKKAEAQKASADADMYARQRAAEAELYSKLKEAEGTTALAQAQAMSVGNLLNQVGGNYSSLRDYLMIYNGTYKDVAQLNADAVRGLQPKINIWTNGVGEGSSNSGGSGSALKEIAGLYGMLPPLLQTVNDQTGMLPPPWLASLQTDSSKN</sequence>
<keyword evidence="6" id="KW-1185">Reference proteome</keyword>
<dbReference type="PANTHER" id="PTHR13806">
    <property type="entry name" value="FLOTILLIN-RELATED"/>
    <property type="match status" value="1"/>
</dbReference>
<dbReference type="Pfam" id="PF01145">
    <property type="entry name" value="Band_7"/>
    <property type="match status" value="1"/>
</dbReference>
<evidence type="ECO:0000259" key="4">
    <source>
        <dbReference type="Pfam" id="PF01145"/>
    </source>
</evidence>
<accession>A0AAD8HJ58</accession>
<keyword evidence="3" id="KW-1003">Cell membrane</keyword>
<dbReference type="Proteomes" id="UP001237642">
    <property type="component" value="Unassembled WGS sequence"/>
</dbReference>
<comment type="caution">
    <text evidence="5">The sequence shown here is derived from an EMBL/GenBank/DDBJ whole genome shotgun (WGS) entry which is preliminary data.</text>
</comment>
<dbReference type="InterPro" id="IPR001107">
    <property type="entry name" value="Band_7"/>
</dbReference>
<dbReference type="EMBL" id="JAUIZM010000008">
    <property type="protein sequence ID" value="KAK1368285.1"/>
    <property type="molecule type" value="Genomic_DNA"/>
</dbReference>
<dbReference type="InterPro" id="IPR027705">
    <property type="entry name" value="Flotillin_fam"/>
</dbReference>
<dbReference type="AlphaFoldDB" id="A0AAD8HJ58"/>
<reference evidence="5" key="2">
    <citation type="submission" date="2023-05" db="EMBL/GenBank/DDBJ databases">
        <authorList>
            <person name="Schelkunov M.I."/>
        </authorList>
    </citation>
    <scope>NUCLEOTIDE SEQUENCE</scope>
    <source>
        <strain evidence="5">Hsosn_3</strain>
        <tissue evidence="5">Leaf</tissue>
    </source>
</reference>